<dbReference type="InterPro" id="IPR043169">
    <property type="entry name" value="PMM_cap"/>
</dbReference>
<comment type="similarity">
    <text evidence="4">Belongs to the RPGRIP1 family.</text>
</comment>
<dbReference type="CDD" id="cd02585">
    <property type="entry name" value="HAD_PMM"/>
    <property type="match status" value="1"/>
</dbReference>
<evidence type="ECO:0000256" key="9">
    <source>
        <dbReference type="ARBA" id="ARBA00022723"/>
    </source>
</evidence>
<keyword evidence="13" id="KW-0413">Isomerase</keyword>
<dbReference type="EC" id="5.4.2.8" evidence="7"/>
<comment type="subcellular location">
    <subcellularLocation>
        <location evidence="1">Cell projection</location>
        <location evidence="1">Cilium</location>
    </subcellularLocation>
    <subcellularLocation>
        <location evidence="2">Cytoplasm</location>
    </subcellularLocation>
</comment>
<dbReference type="EMBL" id="JADGIZ020000001">
    <property type="protein sequence ID" value="KAL2920290.1"/>
    <property type="molecule type" value="Genomic_DNA"/>
</dbReference>
<dbReference type="Pfam" id="PF11618">
    <property type="entry name" value="C2-C2_1"/>
    <property type="match status" value="1"/>
</dbReference>
<dbReference type="Gene3D" id="3.40.50.1000">
    <property type="entry name" value="HAD superfamily/HAD-like"/>
    <property type="match status" value="1"/>
</dbReference>
<dbReference type="InterPro" id="IPR036412">
    <property type="entry name" value="HAD-like_sf"/>
</dbReference>
<evidence type="ECO:0000256" key="3">
    <source>
        <dbReference type="ARBA" id="ARBA00004699"/>
    </source>
</evidence>
<comment type="subunit">
    <text evidence="6">Homodimer.</text>
</comment>
<comment type="pathway">
    <text evidence="3">Nucleotide-sugar biosynthesis; GDP-alpha-D-mannose biosynthesis; alpha-D-mannose 1-phosphate from D-fructose 6-phosphate: step 2/2.</text>
</comment>
<accession>A0ABR4NLA4</accession>
<evidence type="ECO:0000313" key="19">
    <source>
        <dbReference type="EMBL" id="KAL2920290.1"/>
    </source>
</evidence>
<evidence type="ECO:0000256" key="4">
    <source>
        <dbReference type="ARBA" id="ARBA00006042"/>
    </source>
</evidence>
<evidence type="ECO:0000256" key="11">
    <source>
        <dbReference type="ARBA" id="ARBA00023054"/>
    </source>
</evidence>
<feature type="domain" description="RPGR-interacting protein 1 first C2" evidence="17">
    <location>
        <begin position="507"/>
        <end position="597"/>
    </location>
</feature>
<evidence type="ECO:0000256" key="13">
    <source>
        <dbReference type="ARBA" id="ARBA00023235"/>
    </source>
</evidence>
<keyword evidence="20" id="KW-1185">Reference proteome</keyword>
<evidence type="ECO:0000256" key="7">
    <source>
        <dbReference type="ARBA" id="ARBA00012730"/>
    </source>
</evidence>
<dbReference type="SUPFAM" id="SSF56784">
    <property type="entry name" value="HAD-like"/>
    <property type="match status" value="1"/>
</dbReference>
<keyword evidence="11 15" id="KW-0175">Coiled coil</keyword>
<dbReference type="PANTHER" id="PTHR14240:SF1">
    <property type="entry name" value="PROTEIN FANTOM-RELATED"/>
    <property type="match status" value="1"/>
</dbReference>
<dbReference type="Gene3D" id="3.30.1240.20">
    <property type="match status" value="1"/>
</dbReference>
<keyword evidence="8" id="KW-0963">Cytoplasm</keyword>
<dbReference type="Proteomes" id="UP001527925">
    <property type="component" value="Unassembled WGS sequence"/>
</dbReference>
<evidence type="ECO:0000256" key="1">
    <source>
        <dbReference type="ARBA" id="ARBA00004138"/>
    </source>
</evidence>
<dbReference type="InterPro" id="IPR006379">
    <property type="entry name" value="HAD-SF_hydro_IIB"/>
</dbReference>
<evidence type="ECO:0000256" key="12">
    <source>
        <dbReference type="ARBA" id="ARBA00023069"/>
    </source>
</evidence>
<feature type="domain" description="RPGRIP1 C-terminal" evidence="18">
    <location>
        <begin position="808"/>
        <end position="940"/>
    </location>
</feature>
<evidence type="ECO:0000256" key="14">
    <source>
        <dbReference type="ARBA" id="ARBA00023273"/>
    </source>
</evidence>
<dbReference type="PANTHER" id="PTHR14240">
    <property type="entry name" value="RETINITIS PIGMENTOSA GTPASE REGULATOR-INTERACTING PROTEIN"/>
    <property type="match status" value="1"/>
</dbReference>
<evidence type="ECO:0000256" key="10">
    <source>
        <dbReference type="ARBA" id="ARBA00022842"/>
    </source>
</evidence>
<evidence type="ECO:0000256" key="16">
    <source>
        <dbReference type="SAM" id="MobiDB-lite"/>
    </source>
</evidence>
<dbReference type="SFLD" id="SFLDS00003">
    <property type="entry name" value="Haloacid_Dehalogenase"/>
    <property type="match status" value="1"/>
</dbReference>
<dbReference type="Gene3D" id="2.60.40.150">
    <property type="entry name" value="C2 domain"/>
    <property type="match status" value="2"/>
</dbReference>
<feature type="region of interest" description="Disordered" evidence="16">
    <location>
        <begin position="22"/>
        <end position="56"/>
    </location>
</feature>
<dbReference type="Pfam" id="PF18111">
    <property type="entry name" value="RPGR1_C"/>
    <property type="match status" value="1"/>
</dbReference>
<feature type="compositionally biased region" description="Basic and acidic residues" evidence="16">
    <location>
        <begin position="23"/>
        <end position="56"/>
    </location>
</feature>
<organism evidence="19 20">
    <name type="scientific">Polyrhizophydium stewartii</name>
    <dbReference type="NCBI Taxonomy" id="2732419"/>
    <lineage>
        <taxon>Eukaryota</taxon>
        <taxon>Fungi</taxon>
        <taxon>Fungi incertae sedis</taxon>
        <taxon>Chytridiomycota</taxon>
        <taxon>Chytridiomycota incertae sedis</taxon>
        <taxon>Chytridiomycetes</taxon>
        <taxon>Rhizophydiales</taxon>
        <taxon>Rhizophydiales incertae sedis</taxon>
        <taxon>Polyrhizophydium</taxon>
    </lineage>
</organism>
<protein>
    <recommendedName>
        <fullName evidence="7">phosphomannomutase</fullName>
        <ecNumber evidence="7">5.4.2.8</ecNumber>
    </recommendedName>
</protein>
<gene>
    <name evidence="19" type="ORF">HK105_200363</name>
</gene>
<dbReference type="SFLD" id="SFLDG01140">
    <property type="entry name" value="C2.B:_Phosphomannomutase_and_P"/>
    <property type="match status" value="1"/>
</dbReference>
<keyword evidence="14" id="KW-0966">Cell projection</keyword>
<evidence type="ECO:0000256" key="5">
    <source>
        <dbReference type="ARBA" id="ARBA00009736"/>
    </source>
</evidence>
<proteinExistence type="inferred from homology"/>
<sequence length="1206" mass="135270">MALKKKLRSNEDLAKKLAVKVQKLSEDLSRQRAADPSARRAESVASRRESKENSNLIDELRSHIEQLSKTNSSLKTKLGFFKSLHEAESRRRTPYDHIPPRVDTSQRRHAAKNSQHPHAPLTPEAHGATQNDEALEEELQQQLQLIGILRGKLSEAEKNVMAAEEDKARQQELFTSQQQQNDIDRLALQHELNDQKKRNTDLRAKHDALDESHRLLEASHRELSLVTESLRKELQAERQRSIELEHKIQSDAIQHQAESELLLIIEDLRKEKAMVERELQTLLETQFSTQHEEEYQKEIIQLRRQIADLENQIKAHIEEKLSLNGALQDAHVKSAALAAAKSESDAALFNAQHEIEQLKERLKVFSHNGEINVAEIEEALAMVRLKRERGLTIDFLVQLDAAVEDKRALQDLRVQFAECAQELDKASKLLEIQEKINRDLKTEIDHLKKQIASMQNEYELRLEEDAQLLDLRGQRIGVLEAQLKNIVYGVAKGSAKQESDEALPDISVEPGQAVVEIGIEAAHFSEEGRRYLMQTLPVIGAAGEGIMMFATVDFFEFETEFTGLGLSWSPRFAHRIRYKVFADDYLFAFLQTKRVDLKDIVDDHDRSKRRLFADIIASDQRTILGKIDYSVHVLTPIALAVRAFKERTVALNMLEVSRADEPWQTHKSRERINNLTISIRSGTFLARGPTKSPPQIYGIVLFGFNTRAMATPSVSGTYSPLFNYCEIMFCDEGDDVFYGAVRVPLAPLSLGESVAGTFDVVGQHGSPCGTVEVSLAWSDAYVVDPTPVVSMFDNLQTRLEISSNAAAMCVRIESLEIDLSDPRVGELLGATKQVFVSFELFGLPLEELETQSVLLGPPSTLKFGYDRTFTLDPATHAAQHLALVAALRSGRPLVFTLVHEPPEGSPPDAECVDLGTAEFGLAALAARSPGRVAGARIPVLSTSGGVRLGALEPAAMSDFKSKEQPKTLVLFDVDGTLTPARKDISPEMRELLAKLRQKVVIGFVGGSDLAKQQEQLGENAVDMFDFAFSENGLTAFRLGKPLPSQSFIKYLGEDRYKRLANFILRYIADLDLPKKRGTFIEFRNGMINVSPIGRNCSHPERDEFEAYDKTAGVRTKFVEALKAEFADLNLTYSIGGQISFDVFPQGWDKTYCLRHIANEGFSEIHFFGDKTYKGGNDYEIFTHPDVKGHSVTSPDDTARILKELFF</sequence>
<keyword evidence="9" id="KW-0479">Metal-binding</keyword>
<dbReference type="Pfam" id="PF03332">
    <property type="entry name" value="PMM"/>
    <property type="match status" value="1"/>
</dbReference>
<evidence type="ECO:0000256" key="2">
    <source>
        <dbReference type="ARBA" id="ARBA00004496"/>
    </source>
</evidence>
<dbReference type="InterPro" id="IPR035892">
    <property type="entry name" value="C2_domain_sf"/>
</dbReference>
<feature type="region of interest" description="Disordered" evidence="16">
    <location>
        <begin position="85"/>
        <end position="135"/>
    </location>
</feature>
<reference evidence="19 20" key="1">
    <citation type="submission" date="2023-09" db="EMBL/GenBank/DDBJ databases">
        <title>Pangenome analysis of Batrachochytrium dendrobatidis and related Chytrids.</title>
        <authorList>
            <person name="Yacoub M.N."/>
            <person name="Stajich J.E."/>
            <person name="James T.Y."/>
        </authorList>
    </citation>
    <scope>NUCLEOTIDE SEQUENCE [LARGE SCALE GENOMIC DNA]</scope>
    <source>
        <strain evidence="19 20">JEL0888</strain>
    </source>
</reference>
<dbReference type="InterPro" id="IPR023214">
    <property type="entry name" value="HAD_sf"/>
</dbReference>
<dbReference type="InterPro" id="IPR031139">
    <property type="entry name" value="RPGRIP1_fam"/>
</dbReference>
<dbReference type="NCBIfam" id="TIGR01484">
    <property type="entry name" value="HAD-SF-IIB"/>
    <property type="match status" value="1"/>
</dbReference>
<feature type="coiled-coil region" evidence="15">
    <location>
        <begin position="409"/>
        <end position="464"/>
    </location>
</feature>
<evidence type="ECO:0000259" key="17">
    <source>
        <dbReference type="Pfam" id="PF11618"/>
    </source>
</evidence>
<comment type="caution">
    <text evidence="19">The sequence shown here is derived from an EMBL/GenBank/DDBJ whole genome shotgun (WGS) entry which is preliminary data.</text>
</comment>
<dbReference type="InterPro" id="IPR005002">
    <property type="entry name" value="PMM"/>
</dbReference>
<evidence type="ECO:0000256" key="8">
    <source>
        <dbReference type="ARBA" id="ARBA00022490"/>
    </source>
</evidence>
<evidence type="ECO:0000256" key="6">
    <source>
        <dbReference type="ARBA" id="ARBA00011738"/>
    </source>
</evidence>
<keyword evidence="12" id="KW-0969">Cilium</keyword>
<feature type="coiled-coil region" evidence="15">
    <location>
        <begin position="146"/>
        <end position="368"/>
    </location>
</feature>
<dbReference type="SFLD" id="SFLDF00445">
    <property type="entry name" value="alpha-phosphomannomutase"/>
    <property type="match status" value="1"/>
</dbReference>
<dbReference type="InterPro" id="IPR021656">
    <property type="entry name" value="C2-C2_1"/>
</dbReference>
<dbReference type="SUPFAM" id="SSF49562">
    <property type="entry name" value="C2 domain (Calcium/lipid-binding domain, CaLB)"/>
    <property type="match status" value="2"/>
</dbReference>
<comment type="similarity">
    <text evidence="5">Belongs to the eukaryotic PMM family.</text>
</comment>
<dbReference type="InterPro" id="IPR041091">
    <property type="entry name" value="RPGRIP1_C"/>
</dbReference>
<evidence type="ECO:0000313" key="20">
    <source>
        <dbReference type="Proteomes" id="UP001527925"/>
    </source>
</evidence>
<evidence type="ECO:0000256" key="15">
    <source>
        <dbReference type="SAM" id="Coils"/>
    </source>
</evidence>
<keyword evidence="10" id="KW-0460">Magnesium</keyword>
<feature type="compositionally biased region" description="Basic and acidic residues" evidence="16">
    <location>
        <begin position="85"/>
        <end position="106"/>
    </location>
</feature>
<evidence type="ECO:0000259" key="18">
    <source>
        <dbReference type="Pfam" id="PF18111"/>
    </source>
</evidence>
<name>A0ABR4NLA4_9FUNG</name>
<dbReference type="SFLD" id="SFLDG01143">
    <property type="entry name" value="C2.B.3:_Phosphomannomutase_Lik"/>
    <property type="match status" value="1"/>
</dbReference>